<organism evidence="1 2">
    <name type="scientific">Nelumbo nucifera</name>
    <name type="common">Sacred lotus</name>
    <dbReference type="NCBI Taxonomy" id="4432"/>
    <lineage>
        <taxon>Eukaryota</taxon>
        <taxon>Viridiplantae</taxon>
        <taxon>Streptophyta</taxon>
        <taxon>Embryophyta</taxon>
        <taxon>Tracheophyta</taxon>
        <taxon>Spermatophyta</taxon>
        <taxon>Magnoliopsida</taxon>
        <taxon>Proteales</taxon>
        <taxon>Nelumbonaceae</taxon>
        <taxon>Nelumbo</taxon>
    </lineage>
</organism>
<evidence type="ECO:0000313" key="1">
    <source>
        <dbReference type="EMBL" id="DAD35355.1"/>
    </source>
</evidence>
<gene>
    <name evidence="1" type="ORF">HUJ06_005995</name>
</gene>
<dbReference type="Proteomes" id="UP000607653">
    <property type="component" value="Unassembled WGS sequence"/>
</dbReference>
<dbReference type="AlphaFoldDB" id="A0A822YW47"/>
<evidence type="ECO:0000313" key="2">
    <source>
        <dbReference type="Proteomes" id="UP000607653"/>
    </source>
</evidence>
<sequence length="28" mass="2955">MDNALTATPDINSTLKGRAQGLYAMSSQ</sequence>
<keyword evidence="2" id="KW-1185">Reference proteome</keyword>
<dbReference type="EMBL" id="DUZY01000004">
    <property type="protein sequence ID" value="DAD35355.1"/>
    <property type="molecule type" value="Genomic_DNA"/>
</dbReference>
<name>A0A822YW47_NELNU</name>
<accession>A0A822YW47</accession>
<proteinExistence type="predicted"/>
<reference evidence="1 2" key="1">
    <citation type="journal article" date="2020" name="Mol. Biol. Evol.">
        <title>Distinct Expression and Methylation Patterns for Genes with Different Fates following a Single Whole-Genome Duplication in Flowering Plants.</title>
        <authorList>
            <person name="Shi T."/>
            <person name="Rahmani R.S."/>
            <person name="Gugger P.F."/>
            <person name="Wang M."/>
            <person name="Li H."/>
            <person name="Zhang Y."/>
            <person name="Li Z."/>
            <person name="Wang Q."/>
            <person name="Van de Peer Y."/>
            <person name="Marchal K."/>
            <person name="Chen J."/>
        </authorList>
    </citation>
    <scope>NUCLEOTIDE SEQUENCE [LARGE SCALE GENOMIC DNA]</scope>
    <source>
        <tissue evidence="1">Leaf</tissue>
    </source>
</reference>
<protein>
    <submittedName>
        <fullName evidence="1">Uncharacterized protein</fullName>
    </submittedName>
</protein>
<comment type="caution">
    <text evidence="1">The sequence shown here is derived from an EMBL/GenBank/DDBJ whole genome shotgun (WGS) entry which is preliminary data.</text>
</comment>